<evidence type="ECO:0000313" key="2">
    <source>
        <dbReference type="Proteomes" id="UP000234342"/>
    </source>
</evidence>
<name>A0A2H1IN14_9MICO</name>
<dbReference type="EMBL" id="FXZE01000003">
    <property type="protein sequence ID" value="SMX76554.1"/>
    <property type="molecule type" value="Genomic_DNA"/>
</dbReference>
<proteinExistence type="predicted"/>
<dbReference type="AlphaFoldDB" id="A0A2H1IN14"/>
<accession>A0A2H1IN14</accession>
<dbReference type="RefSeq" id="WP_145998041.1">
    <property type="nucleotide sequence ID" value="NZ_FXZE01000003.1"/>
</dbReference>
<dbReference type="Proteomes" id="UP000234342">
    <property type="component" value="Unassembled WGS sequence"/>
</dbReference>
<protein>
    <submittedName>
        <fullName evidence="1">Uncharacterized protein</fullName>
    </submittedName>
</protein>
<reference evidence="2" key="1">
    <citation type="submission" date="2017-03" db="EMBL/GenBank/DDBJ databases">
        <authorList>
            <person name="Monnet C."/>
        </authorList>
    </citation>
    <scope>NUCLEOTIDE SEQUENCE [LARGE SCALE GENOMIC DNA]</scope>
    <source>
        <strain evidence="2">P10</strain>
    </source>
</reference>
<evidence type="ECO:0000313" key="1">
    <source>
        <dbReference type="EMBL" id="SMX76554.1"/>
    </source>
</evidence>
<gene>
    <name evidence="1" type="ORF">BANT10_01106</name>
</gene>
<organism evidence="1 2">
    <name type="scientific">Brevibacterium antiquum</name>
    <dbReference type="NCBI Taxonomy" id="234835"/>
    <lineage>
        <taxon>Bacteria</taxon>
        <taxon>Bacillati</taxon>
        <taxon>Actinomycetota</taxon>
        <taxon>Actinomycetes</taxon>
        <taxon>Micrococcales</taxon>
        <taxon>Brevibacteriaceae</taxon>
        <taxon>Brevibacterium</taxon>
    </lineage>
</organism>
<sequence>MTTSNCTVPDCTGNTHGRSYCGKHRDQIAKGHLPNQAPSRLVDSHDTRDLLIKLKAKHSMMQLGRLLGVSSRTVARAAAPANVKIERTLAESIRFIAGEVFEPAATIEPVTGADVAAFALTDAGREFIAKCRRPVARKVAA</sequence>
<keyword evidence="2" id="KW-1185">Reference proteome</keyword>